<dbReference type="InterPro" id="IPR046778">
    <property type="entry name" value="UPF0758_N"/>
</dbReference>
<dbReference type="SUPFAM" id="SSF102712">
    <property type="entry name" value="JAB1/MPN domain"/>
    <property type="match status" value="1"/>
</dbReference>
<dbReference type="GO" id="GO:0008237">
    <property type="term" value="F:metallopeptidase activity"/>
    <property type="evidence" value="ECO:0007669"/>
    <property type="project" value="UniProtKB-KW"/>
</dbReference>
<keyword evidence="1" id="KW-0645">Protease</keyword>
<evidence type="ECO:0000259" key="7">
    <source>
        <dbReference type="PROSITE" id="PS50249"/>
    </source>
</evidence>
<keyword evidence="9" id="KW-1185">Reference proteome</keyword>
<reference evidence="9" key="1">
    <citation type="journal article" date="2019" name="J. Anim. Genet.">
        <title>Description and whole genome sequencing of Eikenella exigua sp. nov., isolated from brain abscess and blood.</title>
        <authorList>
            <person name="Stormo K.A."/>
            <person name="Nygaard R.M."/>
            <person name="Bruvold T.S."/>
            <person name="Dimmen G."/>
            <person name="Lindemann P.C."/>
            <person name="Jordal S."/>
            <person name="Kommedal O."/>
        </authorList>
    </citation>
    <scope>NUCLEOTIDE SEQUENCE [LARGE SCALE GENOMIC DNA]</scope>
    <source>
        <strain evidence="9">PXX</strain>
    </source>
</reference>
<keyword evidence="5" id="KW-0482">Metalloprotease</keyword>
<keyword evidence="4" id="KW-0862">Zinc</keyword>
<dbReference type="Pfam" id="PF04002">
    <property type="entry name" value="RadC"/>
    <property type="match status" value="1"/>
</dbReference>
<dbReference type="Gene3D" id="3.40.140.10">
    <property type="entry name" value="Cytidine Deaminase, domain 2"/>
    <property type="match status" value="1"/>
</dbReference>
<dbReference type="GO" id="GO:0006508">
    <property type="term" value="P:proteolysis"/>
    <property type="evidence" value="ECO:0007669"/>
    <property type="project" value="UniProtKB-KW"/>
</dbReference>
<proteinExistence type="inferred from homology"/>
<sequence>MGIKHWPENERPREKLLHRGAGALSDAELLAILLRMGIQGMSAVDLARYLLQEFGSLNRLFSAPVAELTMHKGMGEAAYCQFAVVREIGRRLLAEEMRATPAFTSPEAVADYLVLQLAHEPVEVSVALLLSSSNRLIAFKELSRGTVAENTVYIREVAQLALQHHAASLIIAHNHPGGSAEPSAADLAFTRQLQQALALLEVRLLDHFIVAGNRAVSFAANGWLPELAGGLPELGILF</sequence>
<dbReference type="AlphaFoldDB" id="A0AAX1F7T5"/>
<dbReference type="NCBIfam" id="TIGR00608">
    <property type="entry name" value="radc"/>
    <property type="match status" value="1"/>
</dbReference>
<dbReference type="Pfam" id="PF20582">
    <property type="entry name" value="UPF0758_N"/>
    <property type="match status" value="1"/>
</dbReference>
<dbReference type="KEGG" id="eex:EZJ17_05275"/>
<evidence type="ECO:0000256" key="2">
    <source>
        <dbReference type="ARBA" id="ARBA00022723"/>
    </source>
</evidence>
<evidence type="ECO:0000313" key="9">
    <source>
        <dbReference type="Proteomes" id="UP000326695"/>
    </source>
</evidence>
<gene>
    <name evidence="8" type="ORF">EZJ17_05275</name>
</gene>
<feature type="domain" description="MPN" evidence="7">
    <location>
        <begin position="102"/>
        <end position="224"/>
    </location>
</feature>
<dbReference type="EMBL" id="CP038018">
    <property type="protein sequence ID" value="QED92090.1"/>
    <property type="molecule type" value="Genomic_DNA"/>
</dbReference>
<evidence type="ECO:0000256" key="5">
    <source>
        <dbReference type="ARBA" id="ARBA00023049"/>
    </source>
</evidence>
<dbReference type="RefSeq" id="WP_151086260.1">
    <property type="nucleotide sequence ID" value="NZ_CP038018.1"/>
</dbReference>
<evidence type="ECO:0000256" key="4">
    <source>
        <dbReference type="ARBA" id="ARBA00022833"/>
    </source>
</evidence>
<organism evidence="8 9">
    <name type="scientific">Eikenella exigua</name>
    <dbReference type="NCBI Taxonomy" id="2528037"/>
    <lineage>
        <taxon>Bacteria</taxon>
        <taxon>Pseudomonadati</taxon>
        <taxon>Pseudomonadota</taxon>
        <taxon>Betaproteobacteria</taxon>
        <taxon>Neisseriales</taxon>
        <taxon>Neisseriaceae</taxon>
        <taxon>Eikenella</taxon>
    </lineage>
</organism>
<dbReference type="GO" id="GO:0046872">
    <property type="term" value="F:metal ion binding"/>
    <property type="evidence" value="ECO:0007669"/>
    <property type="project" value="UniProtKB-KW"/>
</dbReference>
<keyword evidence="2" id="KW-0479">Metal-binding</keyword>
<comment type="similarity">
    <text evidence="6">Belongs to the UPF0758 family.</text>
</comment>
<dbReference type="InterPro" id="IPR037518">
    <property type="entry name" value="MPN"/>
</dbReference>
<name>A0AAX1F7T5_9NEIS</name>
<evidence type="ECO:0000256" key="3">
    <source>
        <dbReference type="ARBA" id="ARBA00022801"/>
    </source>
</evidence>
<dbReference type="PANTHER" id="PTHR30471:SF3">
    <property type="entry name" value="UPF0758 PROTEIN YEES-RELATED"/>
    <property type="match status" value="1"/>
</dbReference>
<dbReference type="CDD" id="cd08071">
    <property type="entry name" value="MPN_DUF2466"/>
    <property type="match status" value="1"/>
</dbReference>
<accession>A0AAX1F7T5</accession>
<dbReference type="NCBIfam" id="NF000642">
    <property type="entry name" value="PRK00024.1"/>
    <property type="match status" value="1"/>
</dbReference>
<protein>
    <submittedName>
        <fullName evidence="8">JAB domain-containing protein</fullName>
    </submittedName>
</protein>
<evidence type="ECO:0000256" key="1">
    <source>
        <dbReference type="ARBA" id="ARBA00022670"/>
    </source>
</evidence>
<dbReference type="InterPro" id="IPR010994">
    <property type="entry name" value="RuvA_2-like"/>
</dbReference>
<evidence type="ECO:0000256" key="6">
    <source>
        <dbReference type="RuleBase" id="RU003797"/>
    </source>
</evidence>
<dbReference type="InterPro" id="IPR001405">
    <property type="entry name" value="UPF0758"/>
</dbReference>
<evidence type="ECO:0000313" key="8">
    <source>
        <dbReference type="EMBL" id="QED92090.1"/>
    </source>
</evidence>
<keyword evidence="3" id="KW-0378">Hydrolase</keyword>
<dbReference type="PROSITE" id="PS50249">
    <property type="entry name" value="MPN"/>
    <property type="match status" value="1"/>
</dbReference>
<dbReference type="SUPFAM" id="SSF47781">
    <property type="entry name" value="RuvA domain 2-like"/>
    <property type="match status" value="1"/>
</dbReference>
<dbReference type="Proteomes" id="UP000326695">
    <property type="component" value="Chromosome"/>
</dbReference>
<dbReference type="InterPro" id="IPR025657">
    <property type="entry name" value="RadC_JAB"/>
</dbReference>
<dbReference type="PANTHER" id="PTHR30471">
    <property type="entry name" value="DNA REPAIR PROTEIN RADC"/>
    <property type="match status" value="1"/>
</dbReference>